<dbReference type="InterPro" id="IPR011009">
    <property type="entry name" value="Kinase-like_dom_sf"/>
</dbReference>
<evidence type="ECO:0000259" key="22">
    <source>
        <dbReference type="PROSITE" id="PS50011"/>
    </source>
</evidence>
<dbReference type="Gene3D" id="1.10.510.10">
    <property type="entry name" value="Transferase(Phosphotransferase) domain 1"/>
    <property type="match status" value="1"/>
</dbReference>
<dbReference type="PROSITE" id="PS00108">
    <property type="entry name" value="PROTEIN_KINASE_ST"/>
    <property type="match status" value="1"/>
</dbReference>
<evidence type="ECO:0000256" key="12">
    <source>
        <dbReference type="ARBA" id="ARBA00022840"/>
    </source>
</evidence>
<dbReference type="GO" id="GO:0005524">
    <property type="term" value="F:ATP binding"/>
    <property type="evidence" value="ECO:0007669"/>
    <property type="project" value="UniProtKB-UniRule"/>
</dbReference>
<evidence type="ECO:0000256" key="11">
    <source>
        <dbReference type="ARBA" id="ARBA00022777"/>
    </source>
</evidence>
<dbReference type="GO" id="GO:0034727">
    <property type="term" value="P:piecemeal microautophagy of the nucleus"/>
    <property type="evidence" value="ECO:0007669"/>
    <property type="project" value="TreeGrafter"/>
</dbReference>
<evidence type="ECO:0000256" key="5">
    <source>
        <dbReference type="ARBA" id="ARBA00019599"/>
    </source>
</evidence>
<dbReference type="GO" id="GO:0000045">
    <property type="term" value="P:autophagosome assembly"/>
    <property type="evidence" value="ECO:0007669"/>
    <property type="project" value="TreeGrafter"/>
</dbReference>
<dbReference type="InterPro" id="IPR000719">
    <property type="entry name" value="Prot_kinase_dom"/>
</dbReference>
<dbReference type="AlphaFoldDB" id="A0A420IC05"/>
<evidence type="ECO:0000256" key="9">
    <source>
        <dbReference type="ARBA" id="ARBA00022679"/>
    </source>
</evidence>
<keyword evidence="10 20" id="KW-0547">Nucleotide-binding</keyword>
<keyword evidence="11 23" id="KW-0418">Kinase</keyword>
<accession>A0A420IC05</accession>
<dbReference type="PANTHER" id="PTHR24348:SF22">
    <property type="entry name" value="NON-SPECIFIC SERINE_THREONINE PROTEIN KINASE"/>
    <property type="match status" value="1"/>
</dbReference>
<evidence type="ECO:0000256" key="2">
    <source>
        <dbReference type="ARBA" id="ARBA00004623"/>
    </source>
</evidence>
<dbReference type="GO" id="GO:0034045">
    <property type="term" value="C:phagophore assembly site membrane"/>
    <property type="evidence" value="ECO:0007669"/>
    <property type="project" value="UniProtKB-SubCell"/>
</dbReference>
<dbReference type="GO" id="GO:0042594">
    <property type="term" value="P:response to starvation"/>
    <property type="evidence" value="ECO:0007669"/>
    <property type="project" value="TreeGrafter"/>
</dbReference>
<dbReference type="GO" id="GO:0005776">
    <property type="term" value="C:autophagosome"/>
    <property type="evidence" value="ECO:0007669"/>
    <property type="project" value="TreeGrafter"/>
</dbReference>
<keyword evidence="15" id="KW-0472">Membrane</keyword>
<dbReference type="EC" id="2.7.11.1" evidence="3"/>
<organism evidence="23 24">
    <name type="scientific">Golovinomyces cichoracearum</name>
    <dbReference type="NCBI Taxonomy" id="62708"/>
    <lineage>
        <taxon>Eukaryota</taxon>
        <taxon>Fungi</taxon>
        <taxon>Dikarya</taxon>
        <taxon>Ascomycota</taxon>
        <taxon>Pezizomycotina</taxon>
        <taxon>Leotiomycetes</taxon>
        <taxon>Erysiphales</taxon>
        <taxon>Erysiphaceae</taxon>
        <taxon>Golovinomyces</taxon>
    </lineage>
</organism>
<proteinExistence type="inferred from homology"/>
<dbReference type="InterPro" id="IPR045269">
    <property type="entry name" value="Atg1-like"/>
</dbReference>
<keyword evidence="6" id="KW-0813">Transport</keyword>
<dbReference type="SUPFAM" id="SSF56112">
    <property type="entry name" value="Protein kinase-like (PK-like)"/>
    <property type="match status" value="1"/>
</dbReference>
<evidence type="ECO:0000256" key="8">
    <source>
        <dbReference type="ARBA" id="ARBA00022527"/>
    </source>
</evidence>
<dbReference type="InterPro" id="IPR022708">
    <property type="entry name" value="Atg1-like_tMIT"/>
</dbReference>
<dbReference type="GO" id="GO:0010506">
    <property type="term" value="P:regulation of autophagy"/>
    <property type="evidence" value="ECO:0007669"/>
    <property type="project" value="InterPro"/>
</dbReference>
<feature type="region of interest" description="Disordered" evidence="21">
    <location>
        <begin position="551"/>
        <end position="576"/>
    </location>
</feature>
<feature type="region of interest" description="Disordered" evidence="21">
    <location>
        <begin position="868"/>
        <end position="887"/>
    </location>
</feature>
<dbReference type="Pfam" id="PF00069">
    <property type="entry name" value="Pkinase"/>
    <property type="match status" value="1"/>
</dbReference>
<keyword evidence="9" id="KW-0808">Transferase</keyword>
<dbReference type="Pfam" id="PF12063">
    <property type="entry name" value="ATG1-like_MIT1"/>
    <property type="match status" value="1"/>
</dbReference>
<evidence type="ECO:0000256" key="6">
    <source>
        <dbReference type="ARBA" id="ARBA00022448"/>
    </source>
</evidence>
<keyword evidence="7" id="KW-0963">Cytoplasm</keyword>
<dbReference type="PROSITE" id="PS00107">
    <property type="entry name" value="PROTEIN_KINASE_ATP"/>
    <property type="match status" value="1"/>
</dbReference>
<dbReference type="GO" id="GO:0015031">
    <property type="term" value="P:protein transport"/>
    <property type="evidence" value="ECO:0007669"/>
    <property type="project" value="UniProtKB-KW"/>
</dbReference>
<keyword evidence="12 20" id="KW-0067">ATP-binding</keyword>
<evidence type="ECO:0000313" key="23">
    <source>
        <dbReference type="EMBL" id="RKF72061.1"/>
    </source>
</evidence>
<evidence type="ECO:0000256" key="10">
    <source>
        <dbReference type="ARBA" id="ARBA00022741"/>
    </source>
</evidence>
<evidence type="ECO:0000256" key="3">
    <source>
        <dbReference type="ARBA" id="ARBA00012513"/>
    </source>
</evidence>
<evidence type="ECO:0000256" key="16">
    <source>
        <dbReference type="ARBA" id="ARBA00030237"/>
    </source>
</evidence>
<feature type="compositionally biased region" description="Polar residues" evidence="21">
    <location>
        <begin position="430"/>
        <end position="442"/>
    </location>
</feature>
<evidence type="ECO:0000256" key="21">
    <source>
        <dbReference type="SAM" id="MobiDB-lite"/>
    </source>
</evidence>
<dbReference type="Proteomes" id="UP000285326">
    <property type="component" value="Unassembled WGS sequence"/>
</dbReference>
<feature type="binding site" evidence="20">
    <location>
        <position position="57"/>
    </location>
    <ligand>
        <name>ATP</name>
        <dbReference type="ChEBI" id="CHEBI:30616"/>
    </ligand>
</feature>
<dbReference type="InterPro" id="IPR008271">
    <property type="entry name" value="Ser/Thr_kinase_AS"/>
</dbReference>
<comment type="catalytic activity">
    <reaction evidence="17">
        <text>L-threonyl-[protein] + ATP = O-phospho-L-threonyl-[protein] + ADP + H(+)</text>
        <dbReference type="Rhea" id="RHEA:46608"/>
        <dbReference type="Rhea" id="RHEA-COMP:11060"/>
        <dbReference type="Rhea" id="RHEA-COMP:11605"/>
        <dbReference type="ChEBI" id="CHEBI:15378"/>
        <dbReference type="ChEBI" id="CHEBI:30013"/>
        <dbReference type="ChEBI" id="CHEBI:30616"/>
        <dbReference type="ChEBI" id="CHEBI:61977"/>
        <dbReference type="ChEBI" id="CHEBI:456216"/>
        <dbReference type="EC" id="2.7.11.1"/>
    </reaction>
</comment>
<dbReference type="PANTHER" id="PTHR24348">
    <property type="entry name" value="SERINE/THREONINE-PROTEIN KINASE UNC-51-RELATED"/>
    <property type="match status" value="1"/>
</dbReference>
<evidence type="ECO:0000256" key="15">
    <source>
        <dbReference type="ARBA" id="ARBA00023136"/>
    </source>
</evidence>
<dbReference type="InterPro" id="IPR048941">
    <property type="entry name" value="ATG1-like_MIT2"/>
</dbReference>
<evidence type="ECO:0000256" key="20">
    <source>
        <dbReference type="PROSITE-ProRule" id="PRU10141"/>
    </source>
</evidence>
<dbReference type="GO" id="GO:0004674">
    <property type="term" value="F:protein serine/threonine kinase activity"/>
    <property type="evidence" value="ECO:0007669"/>
    <property type="project" value="UniProtKB-KW"/>
</dbReference>
<dbReference type="CDD" id="cd14009">
    <property type="entry name" value="STKc_ATG1_ULK_like"/>
    <property type="match status" value="1"/>
</dbReference>
<keyword evidence="14" id="KW-0072">Autophagy</keyword>
<comment type="catalytic activity">
    <reaction evidence="18">
        <text>L-seryl-[protein] + ATP = O-phospho-L-seryl-[protein] + ADP + H(+)</text>
        <dbReference type="Rhea" id="RHEA:17989"/>
        <dbReference type="Rhea" id="RHEA-COMP:9863"/>
        <dbReference type="Rhea" id="RHEA-COMP:11604"/>
        <dbReference type="ChEBI" id="CHEBI:15378"/>
        <dbReference type="ChEBI" id="CHEBI:29999"/>
        <dbReference type="ChEBI" id="CHEBI:30616"/>
        <dbReference type="ChEBI" id="CHEBI:83421"/>
        <dbReference type="ChEBI" id="CHEBI:456216"/>
        <dbReference type="EC" id="2.7.11.1"/>
    </reaction>
</comment>
<evidence type="ECO:0000256" key="13">
    <source>
        <dbReference type="ARBA" id="ARBA00022927"/>
    </source>
</evidence>
<evidence type="ECO:0000256" key="7">
    <source>
        <dbReference type="ARBA" id="ARBA00022490"/>
    </source>
</evidence>
<dbReference type="GO" id="GO:0005829">
    <property type="term" value="C:cytosol"/>
    <property type="evidence" value="ECO:0007669"/>
    <property type="project" value="TreeGrafter"/>
</dbReference>
<reference evidence="23 24" key="1">
    <citation type="journal article" date="2018" name="BMC Genomics">
        <title>Comparative genome analyses reveal sequence features reflecting distinct modes of host-adaptation between dicot and monocot powdery mildew.</title>
        <authorList>
            <person name="Wu Y."/>
            <person name="Ma X."/>
            <person name="Pan Z."/>
            <person name="Kale S.D."/>
            <person name="Song Y."/>
            <person name="King H."/>
            <person name="Zhang Q."/>
            <person name="Presley C."/>
            <person name="Deng X."/>
            <person name="Wei C.I."/>
            <person name="Xiao S."/>
        </authorList>
    </citation>
    <scope>NUCLEOTIDE SEQUENCE [LARGE SCALE GENOMIC DNA]</scope>
    <source>
        <strain evidence="23">UMSG1</strain>
    </source>
</reference>
<feature type="region of interest" description="Disordered" evidence="21">
    <location>
        <begin position="379"/>
        <end position="442"/>
    </location>
</feature>
<comment type="caution">
    <text evidence="23">The sequence shown here is derived from an EMBL/GenBank/DDBJ whole genome shotgun (WGS) entry which is preliminary data.</text>
</comment>
<name>A0A420IC05_9PEZI</name>
<feature type="compositionally biased region" description="Polar residues" evidence="21">
    <location>
        <begin position="408"/>
        <end position="420"/>
    </location>
</feature>
<dbReference type="EMBL" id="MCBS01024948">
    <property type="protein sequence ID" value="RKF72061.1"/>
    <property type="molecule type" value="Genomic_DNA"/>
</dbReference>
<gene>
    <name evidence="23" type="ORF">GcM1_249148</name>
</gene>
<sequence length="937" mass="104428">MTIPLLPSSSSSTSRRTRNMIDKIVGGFSIDDEIGKGSFATVFRGQHKATGALVAIKSVNLSKLNKKLKENLYTEIEILKGLHHPHAVALIDCRESATHIHLVMEYCELGDLSYFIRKRNSLGDHEALRDVVRRYPIPSVGGLPEVIVRHFLKQLASAIEFLRARNFIHRDIKPQNLLILPSPEFLNTSHGRPEAMKGSATSLVPKIGLTSLPMLKIADFGFARSLPSASLAETLCGSPLYMAPEILRFEKYDAKADLWSVGTVLFEMMTAKPPFRAINHVELLRKIEQGDDVIRFPKDVVISSQMKDIIKALLKRTPTMRMSFEIFFEHPAVVDTIPGLVEEDYQKDLSTHLKTAQTTLSQNPTIYSDQNLSKNIIQYPKLSSPRQKNSYPSPKMPMLLDSTRKSTEYQNHSTSQIQPDSKNKKRPISVPSSTAAKLETLSSDGVRKLSHHVTKDESTKSKRVEEVQIGEAIAEAEQAVRDAREYVLVEKRAVEVNAFADEMAANPSMQGSKDPMTVRSGALVRRASTQSVPVSKIDAVSGSPLRAAHISQAETRDQGLPQRKNSQEKLSDSPSVTSAISRALNSASLRVFGVTYPDMKMKSVPPKLYSHHSYSTYPTSPNAITFLGDGKASRHLDEDQRCLNEIEESATRSEVVFGFAEVKYKQLIPLTPSLDHGTSGSSTYREGNLFQEDEGLTIEAIVSLSEEALVLYIKSLSLLAKSMDIARDWWSRKSRCEVLHGRSYNVRSNSPSNYSAGKRINHAVQWVRNRFNEVFEKAELISLKLLDAQKQLPEDHPAHLNPTSLGSTNVNRNIILTSGITAEKLMYDRAIDMSRSAAISELANEDIDGCERSYITAVRMLEAVLENDENPSSVTAKKQPENSGEEIAEKQDELMNGIDLADRRAVLKVISMIKIRLNNLHRKRNLIAKHSHASHPD</sequence>
<dbReference type="Pfam" id="PF21127">
    <property type="entry name" value="ATG1-like_MIT2"/>
    <property type="match status" value="1"/>
</dbReference>
<evidence type="ECO:0000256" key="4">
    <source>
        <dbReference type="ARBA" id="ARBA00018572"/>
    </source>
</evidence>
<dbReference type="FunFam" id="3.30.200.20:FF:000042">
    <property type="entry name" value="Aurora kinase A"/>
    <property type="match status" value="1"/>
</dbReference>
<feature type="domain" description="Protein kinase" evidence="22">
    <location>
        <begin position="28"/>
        <end position="333"/>
    </location>
</feature>
<evidence type="ECO:0000256" key="19">
    <source>
        <dbReference type="ARBA" id="ARBA00060750"/>
    </source>
</evidence>
<evidence type="ECO:0000256" key="1">
    <source>
        <dbReference type="ARBA" id="ARBA00004496"/>
    </source>
</evidence>
<evidence type="ECO:0000313" key="24">
    <source>
        <dbReference type="Proteomes" id="UP000285326"/>
    </source>
</evidence>
<dbReference type="PROSITE" id="PS50011">
    <property type="entry name" value="PROTEIN_KINASE_DOM"/>
    <property type="match status" value="1"/>
</dbReference>
<keyword evidence="8" id="KW-0723">Serine/threonine-protein kinase</keyword>
<protein>
    <recommendedName>
        <fullName evidence="4">Serine/threonine-protein kinase ATG1</fullName>
        <ecNumber evidence="3">2.7.11.1</ecNumber>
    </recommendedName>
    <alternativeName>
        <fullName evidence="16">Autophagy-related protein 1</fullName>
    </alternativeName>
    <alternativeName>
        <fullName evidence="5">Serine/threonine-protein kinase atg1</fullName>
    </alternativeName>
</protein>
<evidence type="ECO:0000256" key="14">
    <source>
        <dbReference type="ARBA" id="ARBA00023006"/>
    </source>
</evidence>
<dbReference type="GO" id="GO:0061709">
    <property type="term" value="P:reticulophagy"/>
    <property type="evidence" value="ECO:0007669"/>
    <property type="project" value="TreeGrafter"/>
</dbReference>
<dbReference type="FunFam" id="1.10.510.10:FF:000817">
    <property type="entry name" value="Serine/threonine-protein kinase ATG1"/>
    <property type="match status" value="1"/>
</dbReference>
<dbReference type="InterPro" id="IPR017441">
    <property type="entry name" value="Protein_kinase_ATP_BS"/>
</dbReference>
<evidence type="ECO:0000256" key="17">
    <source>
        <dbReference type="ARBA" id="ARBA00047899"/>
    </source>
</evidence>
<dbReference type="SMART" id="SM00220">
    <property type="entry name" value="S_TKc"/>
    <property type="match status" value="1"/>
</dbReference>
<comment type="subcellular location">
    <subcellularLocation>
        <location evidence="1">Cytoplasm</location>
    </subcellularLocation>
    <subcellularLocation>
        <location evidence="2">Preautophagosomal structure membrane</location>
        <topology evidence="2">Peripheral membrane protein</topology>
    </subcellularLocation>
</comment>
<dbReference type="GO" id="GO:0000422">
    <property type="term" value="P:autophagy of mitochondrion"/>
    <property type="evidence" value="ECO:0007669"/>
    <property type="project" value="TreeGrafter"/>
</dbReference>
<evidence type="ECO:0000256" key="18">
    <source>
        <dbReference type="ARBA" id="ARBA00048679"/>
    </source>
</evidence>
<keyword evidence="13" id="KW-0653">Protein transport</keyword>
<comment type="similarity">
    <text evidence="19">Belongs to the protein kinase superfamily. Ser/Thr protein kinase family. APG1/unc-51/ULK1 subfamily.</text>
</comment>